<dbReference type="PANTHER" id="PTHR24006:SF827">
    <property type="entry name" value="UBIQUITIN CARBOXYL-TERMINAL HYDROLASE 34"/>
    <property type="match status" value="1"/>
</dbReference>
<feature type="compositionally biased region" description="Basic and acidic residues" evidence="1">
    <location>
        <begin position="289"/>
        <end position="299"/>
    </location>
</feature>
<comment type="caution">
    <text evidence="3">The sequence shown here is derived from an EMBL/GenBank/DDBJ whole genome shotgun (WGS) entry which is preliminary data.</text>
</comment>
<protein>
    <recommendedName>
        <fullName evidence="2">USP domain-containing protein</fullName>
    </recommendedName>
</protein>
<name>A0AAV8UU25_9RHOD</name>
<evidence type="ECO:0000259" key="2">
    <source>
        <dbReference type="PROSITE" id="PS50235"/>
    </source>
</evidence>
<keyword evidence="4" id="KW-1185">Reference proteome</keyword>
<evidence type="ECO:0000313" key="4">
    <source>
        <dbReference type="Proteomes" id="UP001157974"/>
    </source>
</evidence>
<dbReference type="AlphaFoldDB" id="A0AAV8UU25"/>
<feature type="region of interest" description="Disordered" evidence="1">
    <location>
        <begin position="136"/>
        <end position="254"/>
    </location>
</feature>
<feature type="compositionally biased region" description="Basic and acidic residues" evidence="1">
    <location>
        <begin position="245"/>
        <end position="254"/>
    </location>
</feature>
<dbReference type="GO" id="GO:0005829">
    <property type="term" value="C:cytosol"/>
    <property type="evidence" value="ECO:0007669"/>
    <property type="project" value="TreeGrafter"/>
</dbReference>
<organism evidence="3 4">
    <name type="scientific">Rhodosorus marinus</name>
    <dbReference type="NCBI Taxonomy" id="101924"/>
    <lineage>
        <taxon>Eukaryota</taxon>
        <taxon>Rhodophyta</taxon>
        <taxon>Stylonematophyceae</taxon>
        <taxon>Stylonematales</taxon>
        <taxon>Stylonemataceae</taxon>
        <taxon>Rhodosorus</taxon>
    </lineage>
</organism>
<feature type="compositionally biased region" description="Acidic residues" evidence="1">
    <location>
        <begin position="220"/>
        <end position="231"/>
    </location>
</feature>
<accession>A0AAV8UU25</accession>
<dbReference type="PROSITE" id="PS50235">
    <property type="entry name" value="USP_3"/>
    <property type="match status" value="1"/>
</dbReference>
<gene>
    <name evidence="3" type="ORF">NDN08_002554</name>
</gene>
<dbReference type="GO" id="GO:0004843">
    <property type="term" value="F:cysteine-type deubiquitinase activity"/>
    <property type="evidence" value="ECO:0007669"/>
    <property type="project" value="InterPro"/>
</dbReference>
<dbReference type="Proteomes" id="UP001157974">
    <property type="component" value="Unassembled WGS sequence"/>
</dbReference>
<reference evidence="3 4" key="1">
    <citation type="journal article" date="2023" name="Nat. Commun.">
        <title>Origin of minicircular mitochondrial genomes in red algae.</title>
        <authorList>
            <person name="Lee Y."/>
            <person name="Cho C.H."/>
            <person name="Lee Y.M."/>
            <person name="Park S.I."/>
            <person name="Yang J.H."/>
            <person name="West J.A."/>
            <person name="Bhattacharya D."/>
            <person name="Yoon H.S."/>
        </authorList>
    </citation>
    <scope>NUCLEOTIDE SEQUENCE [LARGE SCALE GENOMIC DNA]</scope>
    <source>
        <strain evidence="3 4">CCMP1338</strain>
        <tissue evidence="3">Whole cell</tissue>
    </source>
</reference>
<feature type="region of interest" description="Disordered" evidence="1">
    <location>
        <begin position="622"/>
        <end position="644"/>
    </location>
</feature>
<dbReference type="InterPro" id="IPR038765">
    <property type="entry name" value="Papain-like_cys_pep_sf"/>
</dbReference>
<evidence type="ECO:0000256" key="1">
    <source>
        <dbReference type="SAM" id="MobiDB-lite"/>
    </source>
</evidence>
<dbReference type="InterPro" id="IPR028889">
    <property type="entry name" value="USP"/>
</dbReference>
<sequence length="816" mass="90949">MRSRGRRKDGVDVMELSDEDVDASGFQPGGLIVRGKLEHSLAARSAVVTSYEGTFKIEKNWFMVKSKKVDDVYRIRDLQKVISLERMEKSKRLSVWLPDGTNFTLSPHFEYWPSSLLMRRALETKLLSKFELEGDNDASRMSTPERNKRQQGVNSGAVSLRGRTKMEIVDRDFSNQRSRRMKKRRSDLPQRSQRFASAEDLHSPSTSPSGMARASKVPDGEDEVVNLDSENESIRQGESSSPKAAIERKPKQNCSTDDKVAIVVQVDGQEGKSTATVEAEGTGPATCERNAELDGDDGRLPTVADEDFYSRPSGQSGTPHAKESTSVVGALKAATVDMTDDNAKEETGTGVASGGEEDATTSMVAEMETLWNECPTRTILETLMNLDVFYALLRRSHRSTGRNRSGTLCASMLRNTMRSPKAKASTAEEPLSRAGVENPEGQLGLVLEHGKESGRDVHEFLRLSLMQMEHELAELSLKNTMSPREANAVTKSFSCVVKREYKCSECEHVGESQRQVLKDLNVSLPEDNSKKLRISLVKAVRKYFAPQPVAKTCTECSSQRCNLLSSIDVLPQVLIIHLKRSESVEKDSTSAIINHRVSFPMYINLEEYAAKALGPDLFIEPKYNDGDNETQDTFSSGEGDGSLSVEAIDSEDTTSGTGSAEEVKESGTIRIQEAQGNAAMDVDSEKTCQLRSGLADGECIRIYDDEVAERNLTERVFDLCKYLNDREDREDREDVRKNSASERKVCARYRLHGIVRRNDVHAKGHYEADLRKPSTGLWYEYSHGSLIPMQSNCPYIDESRQETACLLFYVHQGYIV</sequence>
<dbReference type="SUPFAM" id="SSF54001">
    <property type="entry name" value="Cysteine proteinases"/>
    <property type="match status" value="1"/>
</dbReference>
<dbReference type="Pfam" id="PF00443">
    <property type="entry name" value="UCH"/>
    <property type="match status" value="1"/>
</dbReference>
<dbReference type="CDD" id="cd02257">
    <property type="entry name" value="Peptidase_C19"/>
    <property type="match status" value="1"/>
</dbReference>
<feature type="region of interest" description="Disordered" evidence="1">
    <location>
        <begin position="649"/>
        <end position="668"/>
    </location>
</feature>
<proteinExistence type="predicted"/>
<feature type="compositionally biased region" description="Basic and acidic residues" evidence="1">
    <location>
        <begin position="164"/>
        <end position="174"/>
    </location>
</feature>
<dbReference type="InterPro" id="IPR050164">
    <property type="entry name" value="Peptidase_C19"/>
</dbReference>
<dbReference type="GO" id="GO:0016579">
    <property type="term" value="P:protein deubiquitination"/>
    <property type="evidence" value="ECO:0007669"/>
    <property type="project" value="InterPro"/>
</dbReference>
<dbReference type="GO" id="GO:0005634">
    <property type="term" value="C:nucleus"/>
    <property type="evidence" value="ECO:0007669"/>
    <property type="project" value="TreeGrafter"/>
</dbReference>
<dbReference type="Gene3D" id="3.90.70.10">
    <property type="entry name" value="Cysteine proteinases"/>
    <property type="match status" value="1"/>
</dbReference>
<dbReference type="InterPro" id="IPR001394">
    <property type="entry name" value="Peptidase_C19_UCH"/>
</dbReference>
<dbReference type="PANTHER" id="PTHR24006">
    <property type="entry name" value="UBIQUITIN CARBOXYL-TERMINAL HYDROLASE"/>
    <property type="match status" value="1"/>
</dbReference>
<evidence type="ECO:0000313" key="3">
    <source>
        <dbReference type="EMBL" id="KAJ8906055.1"/>
    </source>
</evidence>
<dbReference type="EMBL" id="JAMWBK010000004">
    <property type="protein sequence ID" value="KAJ8906055.1"/>
    <property type="molecule type" value="Genomic_DNA"/>
</dbReference>
<feature type="domain" description="USP" evidence="2">
    <location>
        <begin position="365"/>
        <end position="812"/>
    </location>
</feature>
<feature type="region of interest" description="Disordered" evidence="1">
    <location>
        <begin position="271"/>
        <end position="299"/>
    </location>
</feature>